<keyword evidence="3 9" id="KW-0808">Transferase</keyword>
<comment type="similarity">
    <text evidence="1 9">Belongs to the bacterial/plant glucose-1-phosphate adenylyltransferase family.</text>
</comment>
<feature type="site" description="Could play a key role in the communication between the regulatory and the substrate sites" evidence="9">
    <location>
        <position position="60"/>
    </location>
</feature>
<evidence type="ECO:0000256" key="8">
    <source>
        <dbReference type="ARBA" id="ARBA00023277"/>
    </source>
</evidence>
<evidence type="ECO:0000256" key="7">
    <source>
        <dbReference type="ARBA" id="ARBA00023056"/>
    </source>
</evidence>
<feature type="binding site" evidence="9">
    <location>
        <position position="191"/>
    </location>
    <ligand>
        <name>alpha-D-glucose 1-phosphate</name>
        <dbReference type="ChEBI" id="CHEBI:58601"/>
    </ligand>
</feature>
<dbReference type="InterPro" id="IPR011004">
    <property type="entry name" value="Trimer_LpxA-like_sf"/>
</dbReference>
<dbReference type="NCBIfam" id="TIGR02092">
    <property type="entry name" value="glgD"/>
    <property type="match status" value="1"/>
</dbReference>
<dbReference type="InterPro" id="IPR056818">
    <property type="entry name" value="GlmU/GlgC-like_hexapep"/>
</dbReference>
<keyword evidence="4 9" id="KW-0548">Nucleotidyltransferase</keyword>
<evidence type="ECO:0000313" key="12">
    <source>
        <dbReference type="EMBL" id="WZL76890.1"/>
    </source>
</evidence>
<sequence length="421" mass="47491">MPSIETLAMILAGGEGRRLDVLSEKRAKPAVPFGGKYRIIDFCLSNCVNSGIYYVGVLTQYNPRSLHEHIKIGKAWDLDRIKGGVFILQPYISDERTNWYRGTADAIYQNLRFIRDINPGLVLILSGDHIYKMDYRKMIKFHLEREAEVTISAIEVPWEEASRFGIMEVNEEGRVIGFEEKPRFPASNLASMGIYVFSRDILEEEVKKEAMREGTSYDFGKDVIPRLITRNRVFAYRFEEYWKDVGTLTAFWEANMELLQADPPLNLRDDDWPIYTPLEDRPPVKLGRTAVVENSIIGSGSVINGIVEHSVIFGGVYVAEGARVVDSIVMNDSKIGENSFLDRVIIDKQVIVEREVYLGKEDETWEGESITVVGKNCHIPSGTVIGKGCRIGPDLAVDDFHSLLIKSGTVLKKPGYSEGLK</sequence>
<dbReference type="InterPro" id="IPR005836">
    <property type="entry name" value="ADP_Glu_pyroP_CS"/>
</dbReference>
<feature type="binding site" evidence="9">
    <location>
        <position position="100"/>
    </location>
    <ligand>
        <name>alpha-D-glucose 1-phosphate</name>
        <dbReference type="ChEBI" id="CHEBI:58601"/>
    </ligand>
</feature>
<dbReference type="PROSITE" id="PS00810">
    <property type="entry name" value="ADP_GLC_PYROPHOSPH_3"/>
    <property type="match status" value="1"/>
</dbReference>
<dbReference type="NCBIfam" id="TIGR02091">
    <property type="entry name" value="glgC"/>
    <property type="match status" value="1"/>
</dbReference>
<dbReference type="CDD" id="cd04651">
    <property type="entry name" value="LbH_G1P_AT_C"/>
    <property type="match status" value="1"/>
</dbReference>
<feature type="site" description="Could play a key role in the communication between the regulatory and the substrate sites" evidence="9">
    <location>
        <position position="99"/>
    </location>
</feature>
<feature type="domain" description="Nucleotidyl transferase" evidence="10">
    <location>
        <begin position="8"/>
        <end position="260"/>
    </location>
</feature>
<dbReference type="SUPFAM" id="SSF53448">
    <property type="entry name" value="Nucleotide-diphospho-sugar transferases"/>
    <property type="match status" value="1"/>
</dbReference>
<evidence type="ECO:0000256" key="5">
    <source>
        <dbReference type="ARBA" id="ARBA00022741"/>
    </source>
</evidence>
<evidence type="ECO:0000256" key="3">
    <source>
        <dbReference type="ARBA" id="ARBA00022679"/>
    </source>
</evidence>
<feature type="binding site" evidence="9">
    <location>
        <position position="165"/>
    </location>
    <ligand>
        <name>alpha-D-glucose 1-phosphate</name>
        <dbReference type="ChEBI" id="CHEBI:58601"/>
    </ligand>
</feature>
<dbReference type="HAMAP" id="MF_00624">
    <property type="entry name" value="GlgC"/>
    <property type="match status" value="1"/>
</dbReference>
<evidence type="ECO:0000256" key="1">
    <source>
        <dbReference type="ARBA" id="ARBA00010443"/>
    </source>
</evidence>
<dbReference type="InterPro" id="IPR023049">
    <property type="entry name" value="GlgC_bac"/>
</dbReference>
<keyword evidence="2 9" id="KW-0321">Glycogen metabolism</keyword>
<dbReference type="Gene3D" id="3.90.550.10">
    <property type="entry name" value="Spore Coat Polysaccharide Biosynthesis Protein SpsA, Chain A"/>
    <property type="match status" value="1"/>
</dbReference>
<gene>
    <name evidence="9" type="primary">glgC</name>
    <name evidence="12" type="ORF">QBE54_03950</name>
</gene>
<evidence type="ECO:0000259" key="10">
    <source>
        <dbReference type="Pfam" id="PF00483"/>
    </source>
</evidence>
<evidence type="ECO:0000256" key="4">
    <source>
        <dbReference type="ARBA" id="ARBA00022695"/>
    </source>
</evidence>
<dbReference type="PANTHER" id="PTHR43523:SF2">
    <property type="entry name" value="GLUCOSE-1-PHOSPHATE ADENYLYLTRANSFERASE"/>
    <property type="match status" value="1"/>
</dbReference>
<evidence type="ECO:0000256" key="6">
    <source>
        <dbReference type="ARBA" id="ARBA00022840"/>
    </source>
</evidence>
<dbReference type="SUPFAM" id="SSF51161">
    <property type="entry name" value="Trimeric LpxA-like enzymes"/>
    <property type="match status" value="1"/>
</dbReference>
<evidence type="ECO:0000313" key="13">
    <source>
        <dbReference type="Proteomes" id="UP001461341"/>
    </source>
</evidence>
<dbReference type="RefSeq" id="WP_369019054.1">
    <property type="nucleotide sequence ID" value="NZ_CP121689.1"/>
</dbReference>
<reference evidence="12 13" key="1">
    <citation type="submission" date="2023-03" db="EMBL/GenBank/DDBJ databases">
        <title>Novel Species.</title>
        <authorList>
            <person name="Ma S."/>
        </authorList>
    </citation>
    <scope>NUCLEOTIDE SEQUENCE [LARGE SCALE GENOMIC DNA]</scope>
    <source>
        <strain evidence="12 13">B11</strain>
    </source>
</reference>
<dbReference type="InterPro" id="IPR011832">
    <property type="entry name" value="GlgDAde_trans"/>
</dbReference>
<organism evidence="12 13">
    <name type="scientific">Thermatribacter velox</name>
    <dbReference type="NCBI Taxonomy" id="3039681"/>
    <lineage>
        <taxon>Bacteria</taxon>
        <taxon>Pseudomonadati</taxon>
        <taxon>Atribacterota</taxon>
        <taxon>Atribacteria</taxon>
        <taxon>Atribacterales</taxon>
        <taxon>Thermatribacteraceae</taxon>
        <taxon>Thermatribacter</taxon>
    </lineage>
</organism>
<protein>
    <recommendedName>
        <fullName evidence="9">Glucose-1-phosphate adenylyltransferase</fullName>
        <ecNumber evidence="9">2.7.7.27</ecNumber>
    </recommendedName>
    <alternativeName>
        <fullName evidence="9">ADP-glucose pyrophosphorylase</fullName>
        <shortName evidence="9">ADPGlc PPase</shortName>
    </alternativeName>
    <alternativeName>
        <fullName evidence="9">ADP-glucose synthase</fullName>
    </alternativeName>
</protein>
<dbReference type="PANTHER" id="PTHR43523">
    <property type="entry name" value="GLUCOSE-1-PHOSPHATE ADENYLYLTRANSFERASE-RELATED"/>
    <property type="match status" value="1"/>
</dbReference>
<dbReference type="EC" id="2.7.7.27" evidence="9"/>
<comment type="function">
    <text evidence="9">Involved in the biosynthesis of ADP-glucose, a building block required for the elongation reactions to produce glycogen. Catalyzes the reaction between ATP and alpha-D-glucose 1-phosphate (G1P) to produce pyrophosphate and ADP-Glc.</text>
</comment>
<evidence type="ECO:0000259" key="11">
    <source>
        <dbReference type="Pfam" id="PF24894"/>
    </source>
</evidence>
<dbReference type="EMBL" id="CP121689">
    <property type="protein sequence ID" value="WZL76890.1"/>
    <property type="molecule type" value="Genomic_DNA"/>
</dbReference>
<proteinExistence type="inferred from homology"/>
<comment type="pathway">
    <text evidence="9">Glycan biosynthesis; glycogen biosynthesis.</text>
</comment>
<dbReference type="PROSITE" id="PS00809">
    <property type="entry name" value="ADP_GLC_PYROPHOSPH_2"/>
    <property type="match status" value="1"/>
</dbReference>
<dbReference type="InterPro" id="IPR011831">
    <property type="entry name" value="ADP-Glc_PPase"/>
</dbReference>
<dbReference type="NCBIfam" id="NF003670">
    <property type="entry name" value="PRK05293.1"/>
    <property type="match status" value="1"/>
</dbReference>
<keyword evidence="5 9" id="KW-0547">Nucleotide-binding</keyword>
<dbReference type="Proteomes" id="UP001461341">
    <property type="component" value="Chromosome"/>
</dbReference>
<dbReference type="Gene3D" id="2.160.10.10">
    <property type="entry name" value="Hexapeptide repeat proteins"/>
    <property type="match status" value="1"/>
</dbReference>
<dbReference type="GO" id="GO:0008878">
    <property type="term" value="F:glucose-1-phosphate adenylyltransferase activity"/>
    <property type="evidence" value="ECO:0007669"/>
    <property type="project" value="UniProtKB-EC"/>
</dbReference>
<dbReference type="InterPro" id="IPR029044">
    <property type="entry name" value="Nucleotide-diphossugar_trans"/>
</dbReference>
<evidence type="ECO:0000256" key="2">
    <source>
        <dbReference type="ARBA" id="ARBA00022600"/>
    </source>
</evidence>
<name>A0ABZ2YD12_9BACT</name>
<dbReference type="CDD" id="cd02508">
    <property type="entry name" value="ADP_Glucose_PP"/>
    <property type="match status" value="1"/>
</dbReference>
<dbReference type="Pfam" id="PF00483">
    <property type="entry name" value="NTP_transferase"/>
    <property type="match status" value="1"/>
</dbReference>
<keyword evidence="7 9" id="KW-0320">Glycogen biosynthesis</keyword>
<evidence type="ECO:0000256" key="9">
    <source>
        <dbReference type="HAMAP-Rule" id="MF_00624"/>
    </source>
</evidence>
<feature type="domain" description="Glucose-1-phosphate adenylyltransferase/Bifunctional protein GlmU-like C-terminal hexapeptide" evidence="11">
    <location>
        <begin position="287"/>
        <end position="363"/>
    </location>
</feature>
<comment type="subunit">
    <text evidence="9">Homotetramer.</text>
</comment>
<dbReference type="InterPro" id="IPR005835">
    <property type="entry name" value="NTP_transferase_dom"/>
</dbReference>
<keyword evidence="13" id="KW-1185">Reference proteome</keyword>
<dbReference type="Pfam" id="PF24894">
    <property type="entry name" value="Hexapep_GlmU"/>
    <property type="match status" value="1"/>
</dbReference>
<comment type="catalytic activity">
    <reaction evidence="9">
        <text>alpha-D-glucose 1-phosphate + ATP + H(+) = ADP-alpha-D-glucose + diphosphate</text>
        <dbReference type="Rhea" id="RHEA:12120"/>
        <dbReference type="ChEBI" id="CHEBI:15378"/>
        <dbReference type="ChEBI" id="CHEBI:30616"/>
        <dbReference type="ChEBI" id="CHEBI:33019"/>
        <dbReference type="ChEBI" id="CHEBI:57498"/>
        <dbReference type="ChEBI" id="CHEBI:58601"/>
        <dbReference type="EC" id="2.7.7.27"/>
    </reaction>
</comment>
<feature type="binding site" evidence="9">
    <location>
        <begin position="180"/>
        <end position="181"/>
    </location>
    <ligand>
        <name>alpha-D-glucose 1-phosphate</name>
        <dbReference type="ChEBI" id="CHEBI:58601"/>
    </ligand>
</feature>
<keyword evidence="8 9" id="KW-0119">Carbohydrate metabolism</keyword>
<accession>A0ABZ2YD12</accession>
<keyword evidence="6 9" id="KW-0067">ATP-binding</keyword>